<keyword evidence="2" id="KW-1185">Reference proteome</keyword>
<reference evidence="1 2" key="1">
    <citation type="journal article" date="2001" name="Nature">
        <title>Genome sequence and gene compaction of the eukaryote parasite Encephalitozoon cuniculi.</title>
        <authorList>
            <person name="Katinka M.D."/>
            <person name="Duprat S."/>
            <person name="Cornillot E."/>
            <person name="Metenier G."/>
            <person name="Thomarat F."/>
            <person name="Prensier G."/>
            <person name="Barbe V."/>
            <person name="Peyretaillade E."/>
            <person name="Brottier P."/>
            <person name="Wincker P."/>
            <person name="Delbac F."/>
            <person name="El Alaoui H."/>
            <person name="Peyret P."/>
            <person name="Saurin W."/>
            <person name="Gouy M."/>
            <person name="Weissenbach J."/>
            <person name="Vivares C.P."/>
        </authorList>
    </citation>
    <scope>NUCLEOTIDE SEQUENCE [LARGE SCALE GENOMIC DNA]</scope>
    <source>
        <strain evidence="1 2">GB-M1</strain>
    </source>
</reference>
<evidence type="ECO:0000313" key="2">
    <source>
        <dbReference type="Proteomes" id="UP000000819"/>
    </source>
</evidence>
<sequence>MEVAQFLRQVLKKSALSLEDIAFLLSKVGVVFRDSGCKILFYKNVEKALVCHYKEAHGVDIEPRIYSINEIHGLILFLYIKKYGQPEVDSELERFFEDLFFSDSGEMDACRLKEENERLVRENSELRERINEIDDSRIDRGFEEEGFRSVDEEVLSKMERDLTALREQVDFEHSLILEAWYKLGEEHIKNRH</sequence>
<dbReference type="HOGENOM" id="CLU_1415147_0_0_1"/>
<dbReference type="InParanoid" id="Q8SWE4"/>
<dbReference type="VEuPathDB" id="MicrosporidiaDB:ECU02_0500"/>
<dbReference type="KEGG" id="ecu:ECU02_0500"/>
<protein>
    <submittedName>
        <fullName evidence="1">Uncharacterized protein</fullName>
    </submittedName>
</protein>
<gene>
    <name evidence="1" type="ordered locus">ECU02_0500</name>
</gene>
<dbReference type="AlphaFoldDB" id="Q8SWE4"/>
<name>Q8SWE4_ENCCU</name>
<dbReference type="RefSeq" id="NP_584577.1">
    <property type="nucleotide sequence ID" value="NM_001040766.1"/>
</dbReference>
<reference evidence="1 2" key="2">
    <citation type="journal article" date="2009" name="BMC Genomics">
        <title>Identification of transcriptional signals in Encephalitozoon cuniculi widespread among Microsporidia phylum: support for accurate structural genome annotation.</title>
        <authorList>
            <person name="Peyretaillade E."/>
            <person name="Goncalves O."/>
            <person name="Terrat S."/>
            <person name="Dugat-Bony E."/>
            <person name="Wincker P."/>
            <person name="Cornman R.S."/>
            <person name="Evans J.D."/>
            <person name="Delbac F."/>
            <person name="Peyret P."/>
        </authorList>
    </citation>
    <scope>NUCLEOTIDE SEQUENCE [LARGE SCALE GENOMIC DNA]</scope>
    <source>
        <strain evidence="1 2">GB-M1</strain>
    </source>
</reference>
<dbReference type="OrthoDB" id="2192358at2759"/>
<accession>Q8SWE4</accession>
<dbReference type="Proteomes" id="UP000000819">
    <property type="component" value="Chromosome II"/>
</dbReference>
<evidence type="ECO:0000313" key="1">
    <source>
        <dbReference type="EMBL" id="CAD25081.1"/>
    </source>
</evidence>
<organism evidence="1 2">
    <name type="scientific">Encephalitozoon cuniculi (strain GB-M1)</name>
    <name type="common">Microsporidian parasite</name>
    <dbReference type="NCBI Taxonomy" id="284813"/>
    <lineage>
        <taxon>Eukaryota</taxon>
        <taxon>Fungi</taxon>
        <taxon>Fungi incertae sedis</taxon>
        <taxon>Microsporidia</taxon>
        <taxon>Unikaryonidae</taxon>
        <taxon>Encephalitozoon</taxon>
    </lineage>
</organism>
<dbReference type="GeneID" id="858567"/>
<proteinExistence type="predicted"/>
<dbReference type="EMBL" id="AL590442">
    <property type="protein sequence ID" value="CAD25081.1"/>
    <property type="molecule type" value="Genomic_DNA"/>
</dbReference>